<keyword evidence="1" id="KW-1133">Transmembrane helix</keyword>
<evidence type="ECO:0000313" key="2">
    <source>
        <dbReference type="EMBL" id="MBF4803008.1"/>
    </source>
</evidence>
<protein>
    <submittedName>
        <fullName evidence="2">Uncharacterized protein</fullName>
    </submittedName>
</protein>
<evidence type="ECO:0000256" key="1">
    <source>
        <dbReference type="SAM" id="Phobius"/>
    </source>
</evidence>
<evidence type="ECO:0000313" key="3">
    <source>
        <dbReference type="Proteomes" id="UP000787322"/>
    </source>
</evidence>
<dbReference type="EMBL" id="JABZGU010000085">
    <property type="protein sequence ID" value="MBF4803008.1"/>
    <property type="molecule type" value="Genomic_DNA"/>
</dbReference>
<keyword evidence="1" id="KW-0812">Transmembrane</keyword>
<gene>
    <name evidence="2" type="ORF">HXK24_04195</name>
</gene>
<keyword evidence="1" id="KW-0472">Membrane</keyword>
<dbReference type="Proteomes" id="UP000787322">
    <property type="component" value="Unassembled WGS sequence"/>
</dbReference>
<comment type="caution">
    <text evidence="2">The sequence shown here is derived from an EMBL/GenBank/DDBJ whole genome shotgun (WGS) entry which is preliminary data.</text>
</comment>
<dbReference type="RefSeq" id="WP_313993504.1">
    <property type="nucleotide sequence ID" value="NZ_CAUQBC010000001.1"/>
</dbReference>
<reference evidence="2" key="1">
    <citation type="submission" date="2020-04" db="EMBL/GenBank/DDBJ databases">
        <title>Deep metagenomics examines the oral microbiome during advanced dental caries in children, revealing novel taxa and co-occurrences with host molecules.</title>
        <authorList>
            <person name="Baker J.L."/>
            <person name="Morton J.T."/>
            <person name="Dinis M."/>
            <person name="Alvarez R."/>
            <person name="Tran N.C."/>
            <person name="Knight R."/>
            <person name="Edlund A."/>
        </authorList>
    </citation>
    <scope>NUCLEOTIDE SEQUENCE</scope>
    <source>
        <strain evidence="2">JCVI_3_bin.11</strain>
    </source>
</reference>
<dbReference type="AlphaFoldDB" id="A0A9D5X8L1"/>
<name>A0A9D5X8L1_9ACTN</name>
<organism evidence="2 3">
    <name type="scientific">Lancefieldella parvula</name>
    <dbReference type="NCBI Taxonomy" id="1382"/>
    <lineage>
        <taxon>Bacteria</taxon>
        <taxon>Bacillati</taxon>
        <taxon>Actinomycetota</taxon>
        <taxon>Coriobacteriia</taxon>
        <taxon>Coriobacteriales</taxon>
        <taxon>Atopobiaceae</taxon>
        <taxon>Lancefieldella</taxon>
    </lineage>
</organism>
<accession>A0A9D5X8L1</accession>
<feature type="transmembrane region" description="Helical" evidence="1">
    <location>
        <begin position="12"/>
        <end position="30"/>
    </location>
</feature>
<proteinExistence type="predicted"/>
<sequence length="214" mass="24140">MMQRRKRVIKGLSLLVVLVICGLLINNWFFKLNTMRLPELKKQAAQYVVQQYENKKNGSKSDFTSVDNIDLEDTEIAGPFLGVSEAGPIVMNITLYWTISSHGVVLGTVEQDLGLFAIGSYLGTPKMWIQTRNAGLLQEMNKQKLPCLVWTVAGTNGWPPSYQSDGYYGRYSPADGDFEIIKEDSRVSEIISFRLGEEHLDFMANPERVIDLVK</sequence>